<feature type="transmembrane region" description="Helical" evidence="6">
    <location>
        <begin position="461"/>
        <end position="483"/>
    </location>
</feature>
<keyword evidence="3 6" id="KW-0812">Transmembrane</keyword>
<evidence type="ECO:0000256" key="3">
    <source>
        <dbReference type="ARBA" id="ARBA00022692"/>
    </source>
</evidence>
<evidence type="ECO:0000256" key="4">
    <source>
        <dbReference type="ARBA" id="ARBA00022989"/>
    </source>
</evidence>
<evidence type="ECO:0000256" key="1">
    <source>
        <dbReference type="ARBA" id="ARBA00004651"/>
    </source>
</evidence>
<feature type="transmembrane region" description="Helical" evidence="6">
    <location>
        <begin position="173"/>
        <end position="194"/>
    </location>
</feature>
<dbReference type="InterPro" id="IPR002293">
    <property type="entry name" value="AA/rel_permease1"/>
</dbReference>
<feature type="transmembrane region" description="Helical" evidence="6">
    <location>
        <begin position="254"/>
        <end position="276"/>
    </location>
</feature>
<feature type="transmembrane region" description="Helical" evidence="6">
    <location>
        <begin position="355"/>
        <end position="376"/>
    </location>
</feature>
<protein>
    <submittedName>
        <fullName evidence="7">APC family permease</fullName>
    </submittedName>
</protein>
<keyword evidence="4 6" id="KW-1133">Transmembrane helix</keyword>
<reference evidence="7" key="1">
    <citation type="submission" date="2023-01" db="EMBL/GenBank/DDBJ databases">
        <title>Comparative Genomic Analysis of the Clinically-Derived Winkia Strain NY0527 Provides Evidence into the Taxonomic Reassignment of Winkia neuii and Characterizes Their Virulence Traits.</title>
        <authorList>
            <person name="Cai X."/>
            <person name="Peng Y."/>
            <person name="Li M."/>
            <person name="Qiu Y."/>
            <person name="Wang Y."/>
            <person name="Xu L."/>
            <person name="Hou Q."/>
        </authorList>
    </citation>
    <scope>NUCLEOTIDE SEQUENCE</scope>
    <source>
        <strain evidence="7">NY0527</strain>
    </source>
</reference>
<proteinExistence type="predicted"/>
<dbReference type="InterPro" id="IPR050367">
    <property type="entry name" value="APC_superfamily"/>
</dbReference>
<feature type="transmembrane region" description="Helical" evidence="6">
    <location>
        <begin position="52"/>
        <end position="70"/>
    </location>
</feature>
<name>A0AB38XRT2_9ACTO</name>
<evidence type="ECO:0000313" key="8">
    <source>
        <dbReference type="Proteomes" id="UP001211044"/>
    </source>
</evidence>
<dbReference type="PANTHER" id="PTHR42770:SF7">
    <property type="entry name" value="MEMBRANE PROTEIN"/>
    <property type="match status" value="1"/>
</dbReference>
<sequence>MANEAKTPSAKGLSADSVGLVGAIVIGLSCIAPPYTLTGAIGPTAAAVGHQLPAILLIGFVPMLLTAFGYRELNSAIPDAGTSFTWGVRAFGPYLGWMNGWGLIIATTVVLSNLAGIAVDFFYLAVSQITGRPEIAQLSQNIGINILTCLVFMAVATWISYRDMQTAQVVQYVLVGFELLIFIGFGAVMFYLAYSGQAYHFNQIQLSWFNPFELGSMAQLAAGVSVALFIYWGWDVTLTMSEETKGSASTPGRAATLTVTIVVVIYMFVSLGAMSYAGVDPADALGLGNPKIANNAFFALATPVLGSGAILISLAVLVSTMASLQSTAVSPARTMLSMAYYGAAPEKLASIHPKYFTPGFSTVVAAVAAGTFYTVMRFLSEKVLWDTVATLGAMICFYYGLTALACVVYFRKRWFTSLRSFLMTFLFPGLGAVMLFGLLAITTYDSFDPNFGSGSEIGGIGLVFILTLFLLGLGVVLMLICRFRYPDFFAGKSPLHKSVAPVTGQEEPPTMIANS</sequence>
<comment type="subcellular location">
    <subcellularLocation>
        <location evidence="1">Cell membrane</location>
        <topology evidence="1">Multi-pass membrane protein</topology>
    </subcellularLocation>
</comment>
<feature type="transmembrane region" description="Helical" evidence="6">
    <location>
        <begin position="101"/>
        <end position="126"/>
    </location>
</feature>
<gene>
    <name evidence="7" type="ORF">PIG85_04945</name>
</gene>
<feature type="transmembrane region" description="Helical" evidence="6">
    <location>
        <begin position="297"/>
        <end position="318"/>
    </location>
</feature>
<dbReference type="GO" id="GO:0022857">
    <property type="term" value="F:transmembrane transporter activity"/>
    <property type="evidence" value="ECO:0007669"/>
    <property type="project" value="InterPro"/>
</dbReference>
<dbReference type="RefSeq" id="WP_070425132.1">
    <property type="nucleotide sequence ID" value="NZ_CP116394.1"/>
</dbReference>
<dbReference type="PROSITE" id="PS51257">
    <property type="entry name" value="PROKAR_LIPOPROTEIN"/>
    <property type="match status" value="1"/>
</dbReference>
<dbReference type="GO" id="GO:0005886">
    <property type="term" value="C:plasma membrane"/>
    <property type="evidence" value="ECO:0007669"/>
    <property type="project" value="UniProtKB-SubCell"/>
</dbReference>
<evidence type="ECO:0000256" key="6">
    <source>
        <dbReference type="SAM" id="Phobius"/>
    </source>
</evidence>
<keyword evidence="2" id="KW-1003">Cell membrane</keyword>
<evidence type="ECO:0000256" key="5">
    <source>
        <dbReference type="ARBA" id="ARBA00023136"/>
    </source>
</evidence>
<dbReference type="AlphaFoldDB" id="A0AB38XRT2"/>
<dbReference type="Proteomes" id="UP001211044">
    <property type="component" value="Chromosome"/>
</dbReference>
<evidence type="ECO:0000256" key="2">
    <source>
        <dbReference type="ARBA" id="ARBA00022475"/>
    </source>
</evidence>
<dbReference type="PIRSF" id="PIRSF006060">
    <property type="entry name" value="AA_transporter"/>
    <property type="match status" value="1"/>
</dbReference>
<accession>A0AB38XRT2</accession>
<dbReference type="EMBL" id="CP116394">
    <property type="protein sequence ID" value="WCE46996.1"/>
    <property type="molecule type" value="Genomic_DNA"/>
</dbReference>
<feature type="transmembrane region" description="Helical" evidence="6">
    <location>
        <begin position="422"/>
        <end position="441"/>
    </location>
</feature>
<organism evidence="7 8">
    <name type="scientific">Winkia neuii subsp. anitrata</name>
    <dbReference type="NCBI Taxonomy" id="29318"/>
    <lineage>
        <taxon>Bacteria</taxon>
        <taxon>Bacillati</taxon>
        <taxon>Actinomycetota</taxon>
        <taxon>Actinomycetes</taxon>
        <taxon>Actinomycetales</taxon>
        <taxon>Actinomycetaceae</taxon>
        <taxon>Winkia</taxon>
    </lineage>
</organism>
<feature type="transmembrane region" description="Helical" evidence="6">
    <location>
        <begin position="138"/>
        <end position="161"/>
    </location>
</feature>
<feature type="transmembrane region" description="Helical" evidence="6">
    <location>
        <begin position="388"/>
        <end position="410"/>
    </location>
</feature>
<dbReference type="Pfam" id="PF13520">
    <property type="entry name" value="AA_permease_2"/>
    <property type="match status" value="1"/>
</dbReference>
<dbReference type="KEGG" id="wne:PIG85_04945"/>
<feature type="transmembrane region" description="Helical" evidence="6">
    <location>
        <begin position="214"/>
        <end position="234"/>
    </location>
</feature>
<evidence type="ECO:0000313" key="7">
    <source>
        <dbReference type="EMBL" id="WCE46996.1"/>
    </source>
</evidence>
<feature type="transmembrane region" description="Helical" evidence="6">
    <location>
        <begin position="20"/>
        <end position="40"/>
    </location>
</feature>
<keyword evidence="5 6" id="KW-0472">Membrane</keyword>
<dbReference type="PANTHER" id="PTHR42770">
    <property type="entry name" value="AMINO ACID TRANSPORTER-RELATED"/>
    <property type="match status" value="1"/>
</dbReference>
<dbReference type="Gene3D" id="1.20.1740.10">
    <property type="entry name" value="Amino acid/polyamine transporter I"/>
    <property type="match status" value="1"/>
</dbReference>